<dbReference type="RefSeq" id="WP_222923247.1">
    <property type="nucleotide sequence ID" value="NZ_CP082286.1"/>
</dbReference>
<keyword evidence="2" id="KW-1185">Reference proteome</keyword>
<comment type="caution">
    <text evidence="1">The sequence shown here is derived from an EMBL/GenBank/DDBJ whole genome shotgun (WGS) entry which is preliminary data.</text>
</comment>
<gene>
    <name evidence="1" type="ORF">ACFFOL_11000</name>
</gene>
<dbReference type="EMBL" id="JBHMAJ010000007">
    <property type="protein sequence ID" value="MFB9824689.1"/>
    <property type="molecule type" value="Genomic_DNA"/>
</dbReference>
<sequence>MPDGEIAETPATINVSRIECPPQEALVSKLRSNSYSENSTFGFRQVRRNEGSVEGVLISNSYTSITRIDPETGEPTEDNVTTADRVPFRIDLQNGFLEGYTDRDGNSELLNRLGQVVPQFVSQSLNLDIDQILEVSRRSPHEIDVSALRINNISPEPQTSGNCYLETYTNQVASELVSRYEGDVSYICLNINLAPDEEVTVGIYRSGSVRLFSNSSRDSELLPLIRDLLSEVVADA</sequence>
<name>A0ABD5MLJ0_9EURY</name>
<organism evidence="1 2">
    <name type="scientific">Halobaculum roseum</name>
    <dbReference type="NCBI Taxonomy" id="2175149"/>
    <lineage>
        <taxon>Archaea</taxon>
        <taxon>Methanobacteriati</taxon>
        <taxon>Methanobacteriota</taxon>
        <taxon>Stenosarchaea group</taxon>
        <taxon>Halobacteria</taxon>
        <taxon>Halobacteriales</taxon>
        <taxon>Haloferacaceae</taxon>
        <taxon>Halobaculum</taxon>
    </lineage>
</organism>
<protein>
    <submittedName>
        <fullName evidence="1">Uncharacterized protein</fullName>
    </submittedName>
</protein>
<accession>A0ABD5MLJ0</accession>
<dbReference type="Proteomes" id="UP001589595">
    <property type="component" value="Unassembled WGS sequence"/>
</dbReference>
<dbReference type="AlphaFoldDB" id="A0ABD5MLJ0"/>
<evidence type="ECO:0000313" key="1">
    <source>
        <dbReference type="EMBL" id="MFB9824689.1"/>
    </source>
</evidence>
<reference evidence="1" key="1">
    <citation type="submission" date="2024-09" db="EMBL/GenBank/DDBJ databases">
        <authorList>
            <person name="Sun Q."/>
        </authorList>
    </citation>
    <scope>NUCLEOTIDE SEQUENCE [LARGE SCALE GENOMIC DNA]</scope>
    <source>
        <strain evidence="1">JCM 31273</strain>
    </source>
</reference>
<evidence type="ECO:0000313" key="2">
    <source>
        <dbReference type="Proteomes" id="UP001589595"/>
    </source>
</evidence>
<proteinExistence type="predicted"/>
<dbReference type="GeneID" id="67210673"/>